<organism evidence="2 3">
    <name type="scientific">Flavobacterium sinopsychrotolerans</name>
    <dbReference type="NCBI Taxonomy" id="604089"/>
    <lineage>
        <taxon>Bacteria</taxon>
        <taxon>Pseudomonadati</taxon>
        <taxon>Bacteroidota</taxon>
        <taxon>Flavobacteriia</taxon>
        <taxon>Flavobacteriales</taxon>
        <taxon>Flavobacteriaceae</taxon>
        <taxon>Flavobacterium</taxon>
    </lineage>
</organism>
<dbReference type="AlphaFoldDB" id="A0A1H8Q5C9"/>
<dbReference type="RefSeq" id="WP_091172480.1">
    <property type="nucleotide sequence ID" value="NZ_CBCSFM010000004.1"/>
</dbReference>
<dbReference type="SUPFAM" id="SSF101874">
    <property type="entry name" value="YceI-like"/>
    <property type="match status" value="1"/>
</dbReference>
<dbReference type="SMART" id="SM00867">
    <property type="entry name" value="YceI"/>
    <property type="match status" value="1"/>
</dbReference>
<evidence type="ECO:0000313" key="2">
    <source>
        <dbReference type="EMBL" id="SEO48963.1"/>
    </source>
</evidence>
<gene>
    <name evidence="2" type="ORF">SAMN04487942_2898</name>
</gene>
<feature type="domain" description="Lipid/polyisoprenoid-binding YceI-like" evidence="1">
    <location>
        <begin position="4"/>
        <end position="172"/>
    </location>
</feature>
<dbReference type="InterPro" id="IPR036761">
    <property type="entry name" value="TTHA0802/YceI-like_sf"/>
</dbReference>
<keyword evidence="3" id="KW-1185">Reference proteome</keyword>
<name>A0A1H8Q5C9_9FLAO</name>
<dbReference type="Proteomes" id="UP000198657">
    <property type="component" value="Unassembled WGS sequence"/>
</dbReference>
<sequence length="173" mass="19509">MKTKWTVDSSQSDVLIKMRHSIIAYLAGSINKFNGHIDIKNNEIEDASIEFSLDVNHKDTKLEQIDTHLKMNDLFDVNEYPIISFKSTSFEKVNKNINFLKGNLTIKNITKAVELDAEFIGINAYNGDQKAGFEITGKINRKDFGLTFNSFNQTSGLALGQDIKLIANLEFTV</sequence>
<evidence type="ECO:0000313" key="3">
    <source>
        <dbReference type="Proteomes" id="UP000198657"/>
    </source>
</evidence>
<proteinExistence type="predicted"/>
<dbReference type="EMBL" id="FODN01000007">
    <property type="protein sequence ID" value="SEO48963.1"/>
    <property type="molecule type" value="Genomic_DNA"/>
</dbReference>
<dbReference type="PANTHER" id="PTHR34406">
    <property type="entry name" value="PROTEIN YCEI"/>
    <property type="match status" value="1"/>
</dbReference>
<evidence type="ECO:0000259" key="1">
    <source>
        <dbReference type="SMART" id="SM00867"/>
    </source>
</evidence>
<accession>A0A1H8Q5C9</accession>
<dbReference type="InterPro" id="IPR007372">
    <property type="entry name" value="Lipid/polyisoprenoid-bd_YceI"/>
</dbReference>
<dbReference type="PANTHER" id="PTHR34406:SF1">
    <property type="entry name" value="PROTEIN YCEI"/>
    <property type="match status" value="1"/>
</dbReference>
<dbReference type="Pfam" id="PF04264">
    <property type="entry name" value="YceI"/>
    <property type="match status" value="1"/>
</dbReference>
<reference evidence="3" key="1">
    <citation type="submission" date="2016-10" db="EMBL/GenBank/DDBJ databases">
        <authorList>
            <person name="Varghese N."/>
            <person name="Submissions S."/>
        </authorList>
    </citation>
    <scope>NUCLEOTIDE SEQUENCE [LARGE SCALE GENOMIC DNA]</scope>
    <source>
        <strain evidence="3">CGMCC 1.8704</strain>
    </source>
</reference>
<dbReference type="Gene3D" id="2.40.128.110">
    <property type="entry name" value="Lipid/polyisoprenoid-binding, YceI-like"/>
    <property type="match status" value="1"/>
</dbReference>
<dbReference type="STRING" id="604089.SAMN04487942_2898"/>
<protein>
    <submittedName>
        <fullName evidence="2">Polyisoprenoid-binding protein YceI</fullName>
    </submittedName>
</protein>
<dbReference type="OrthoDB" id="9811006at2"/>